<feature type="non-terminal residue" evidence="1">
    <location>
        <position position="50"/>
    </location>
</feature>
<reference evidence="1" key="1">
    <citation type="submission" date="2018-05" db="EMBL/GenBank/DDBJ databases">
        <authorList>
            <person name="Lanie J.A."/>
            <person name="Ng W.-L."/>
            <person name="Kazmierczak K.M."/>
            <person name="Andrzejewski T.M."/>
            <person name="Davidsen T.M."/>
            <person name="Wayne K.J."/>
            <person name="Tettelin H."/>
            <person name="Glass J.I."/>
            <person name="Rusch D."/>
            <person name="Podicherti R."/>
            <person name="Tsui H.-C.T."/>
            <person name="Winkler M.E."/>
        </authorList>
    </citation>
    <scope>NUCLEOTIDE SEQUENCE</scope>
</reference>
<proteinExistence type="predicted"/>
<evidence type="ECO:0000313" key="1">
    <source>
        <dbReference type="EMBL" id="SVE03456.1"/>
    </source>
</evidence>
<gene>
    <name evidence="1" type="ORF">METZ01_LOCUS456310</name>
</gene>
<sequence length="50" mass="5368">MSERTIDRISRKAGLKVLPPDHPIYSLGTTIRFVSRPAKAPVPPAGEPGS</sequence>
<accession>A0A383A6F6</accession>
<name>A0A383A6F6_9ZZZZ</name>
<organism evidence="1">
    <name type="scientific">marine metagenome</name>
    <dbReference type="NCBI Taxonomy" id="408172"/>
    <lineage>
        <taxon>unclassified sequences</taxon>
        <taxon>metagenomes</taxon>
        <taxon>ecological metagenomes</taxon>
    </lineage>
</organism>
<protein>
    <submittedName>
        <fullName evidence="1">Uncharacterized protein</fullName>
    </submittedName>
</protein>
<dbReference type="EMBL" id="UINC01189666">
    <property type="protein sequence ID" value="SVE03456.1"/>
    <property type="molecule type" value="Genomic_DNA"/>
</dbReference>
<dbReference type="AlphaFoldDB" id="A0A383A6F6"/>